<name>A0ABV8LAY0_9NOCA</name>
<evidence type="ECO:0000313" key="3">
    <source>
        <dbReference type="Proteomes" id="UP001595767"/>
    </source>
</evidence>
<gene>
    <name evidence="2" type="ORF">ACFOW8_20940</name>
</gene>
<proteinExistence type="predicted"/>
<reference evidence="3" key="1">
    <citation type="journal article" date="2019" name="Int. J. Syst. Evol. Microbiol.">
        <title>The Global Catalogue of Microorganisms (GCM) 10K type strain sequencing project: providing services to taxonomists for standard genome sequencing and annotation.</title>
        <authorList>
            <consortium name="The Broad Institute Genomics Platform"/>
            <consortium name="The Broad Institute Genome Sequencing Center for Infectious Disease"/>
            <person name="Wu L."/>
            <person name="Ma J."/>
        </authorList>
    </citation>
    <scope>NUCLEOTIDE SEQUENCE [LARGE SCALE GENOMIC DNA]</scope>
    <source>
        <strain evidence="3">CGMCC 4.7204</strain>
    </source>
</reference>
<protein>
    <submittedName>
        <fullName evidence="2">Uncharacterized protein</fullName>
    </submittedName>
</protein>
<dbReference type="EMBL" id="JBHSBA010000014">
    <property type="protein sequence ID" value="MFC4127400.1"/>
    <property type="molecule type" value="Genomic_DNA"/>
</dbReference>
<comment type="caution">
    <text evidence="2">The sequence shown here is derived from an EMBL/GenBank/DDBJ whole genome shotgun (WGS) entry which is preliminary data.</text>
</comment>
<organism evidence="2 3">
    <name type="scientific">Nocardia rhizosphaerae</name>
    <dbReference type="NCBI Taxonomy" id="1691571"/>
    <lineage>
        <taxon>Bacteria</taxon>
        <taxon>Bacillati</taxon>
        <taxon>Actinomycetota</taxon>
        <taxon>Actinomycetes</taxon>
        <taxon>Mycobacteriales</taxon>
        <taxon>Nocardiaceae</taxon>
        <taxon>Nocardia</taxon>
    </lineage>
</organism>
<sequence length="48" mass="5386">MRNRRDRDRAACPACGKQVTITRSGRPMAHKTADGMSCVGPAWKERQQ</sequence>
<keyword evidence="3" id="KW-1185">Reference proteome</keyword>
<evidence type="ECO:0000256" key="1">
    <source>
        <dbReference type="SAM" id="MobiDB-lite"/>
    </source>
</evidence>
<dbReference type="Proteomes" id="UP001595767">
    <property type="component" value="Unassembled WGS sequence"/>
</dbReference>
<feature type="region of interest" description="Disordered" evidence="1">
    <location>
        <begin position="25"/>
        <end position="48"/>
    </location>
</feature>
<dbReference type="RefSeq" id="WP_378552759.1">
    <property type="nucleotide sequence ID" value="NZ_JBHSBA010000014.1"/>
</dbReference>
<accession>A0ABV8LAY0</accession>
<evidence type="ECO:0000313" key="2">
    <source>
        <dbReference type="EMBL" id="MFC4127400.1"/>
    </source>
</evidence>